<proteinExistence type="predicted"/>
<sequence>MCGAQWSRLYMPGAGEGAFQKAASLPTGVLILDLVHAVACAGGQGGGAGGRATLDAAGTPDRTTIWAMVGMSRLDAAPSTPPRSTTDERERPLSGCSNQQPPDEARALRMP</sequence>
<evidence type="ECO:0000313" key="2">
    <source>
        <dbReference type="EMBL" id="GGU59834.1"/>
    </source>
</evidence>
<protein>
    <submittedName>
        <fullName evidence="2">Uncharacterized protein</fullName>
    </submittedName>
</protein>
<keyword evidence="3" id="KW-1185">Reference proteome</keyword>
<feature type="region of interest" description="Disordered" evidence="1">
    <location>
        <begin position="72"/>
        <end position="111"/>
    </location>
</feature>
<name>A0ABQ2UY52_9ACTN</name>
<reference evidence="3" key="1">
    <citation type="journal article" date="2019" name="Int. J. Syst. Evol. Microbiol.">
        <title>The Global Catalogue of Microorganisms (GCM) 10K type strain sequencing project: providing services to taxonomists for standard genome sequencing and annotation.</title>
        <authorList>
            <consortium name="The Broad Institute Genomics Platform"/>
            <consortium name="The Broad Institute Genome Sequencing Center for Infectious Disease"/>
            <person name="Wu L."/>
            <person name="Ma J."/>
        </authorList>
    </citation>
    <scope>NUCLEOTIDE SEQUENCE [LARGE SCALE GENOMIC DNA]</scope>
    <source>
        <strain evidence="3">JCM 3399</strain>
    </source>
</reference>
<comment type="caution">
    <text evidence="2">The sequence shown here is derived from an EMBL/GenBank/DDBJ whole genome shotgun (WGS) entry which is preliminary data.</text>
</comment>
<evidence type="ECO:0000313" key="3">
    <source>
        <dbReference type="Proteomes" id="UP000654471"/>
    </source>
</evidence>
<evidence type="ECO:0000256" key="1">
    <source>
        <dbReference type="SAM" id="MobiDB-lite"/>
    </source>
</evidence>
<accession>A0ABQ2UY52</accession>
<dbReference type="EMBL" id="BMRP01000007">
    <property type="protein sequence ID" value="GGU59834.1"/>
    <property type="molecule type" value="Genomic_DNA"/>
</dbReference>
<dbReference type="Proteomes" id="UP000654471">
    <property type="component" value="Unassembled WGS sequence"/>
</dbReference>
<organism evidence="2 3">
    <name type="scientific">Streptomyces albospinus</name>
    <dbReference type="NCBI Taxonomy" id="285515"/>
    <lineage>
        <taxon>Bacteria</taxon>
        <taxon>Bacillati</taxon>
        <taxon>Actinomycetota</taxon>
        <taxon>Actinomycetes</taxon>
        <taxon>Kitasatosporales</taxon>
        <taxon>Streptomycetaceae</taxon>
        <taxon>Streptomyces</taxon>
    </lineage>
</organism>
<gene>
    <name evidence="2" type="ORF">GCM10010211_26040</name>
</gene>